<dbReference type="SUPFAM" id="SSF49899">
    <property type="entry name" value="Concanavalin A-like lectins/glucanases"/>
    <property type="match status" value="1"/>
</dbReference>
<proteinExistence type="predicted"/>
<organism evidence="1 2">
    <name type="scientific">Triparma verrucosa</name>
    <dbReference type="NCBI Taxonomy" id="1606542"/>
    <lineage>
        <taxon>Eukaryota</taxon>
        <taxon>Sar</taxon>
        <taxon>Stramenopiles</taxon>
        <taxon>Ochrophyta</taxon>
        <taxon>Bolidophyceae</taxon>
        <taxon>Parmales</taxon>
        <taxon>Triparmaceae</taxon>
        <taxon>Triparma</taxon>
    </lineage>
</organism>
<dbReference type="AlphaFoldDB" id="A0A9W7KVG4"/>
<sequence length="281" mass="32212">MDPNVFLDDDCWSTVVEFIGDLDSLSNLCVCSSWLRTVSIKHYNACPWMRASHDFDFRLRPGHEEKDDVINGKDSSLRARIKDKAMRTEEGMELLSCYAGQDHNAGHAEVDPFEFGGGPLSIEVKVRFKSFEQDWARVFDFRNSFDDSVALMNFNHSFGFDPPRISLQVCRGSKRCTVGGNETVFTRNDWDHIVIAINDDTTRIYRNGILGQVSTDAQEPKKMKRHFHTIGAMVHSSAASYFRSGMSQHMHGTVAYFRMFDGIELSNEDVIKMYARRDEFY</sequence>
<dbReference type="EMBL" id="BRXX01000459">
    <property type="protein sequence ID" value="GMI13157.1"/>
    <property type="molecule type" value="Genomic_DNA"/>
</dbReference>
<protein>
    <submittedName>
        <fullName evidence="1">Uncharacterized protein</fullName>
    </submittedName>
</protein>
<evidence type="ECO:0000313" key="2">
    <source>
        <dbReference type="Proteomes" id="UP001165160"/>
    </source>
</evidence>
<reference evidence="2" key="1">
    <citation type="journal article" date="2023" name="Commun. Biol.">
        <title>Genome analysis of Parmales, the sister group of diatoms, reveals the evolutionary specialization of diatoms from phago-mixotrophs to photoautotrophs.</title>
        <authorList>
            <person name="Ban H."/>
            <person name="Sato S."/>
            <person name="Yoshikawa S."/>
            <person name="Yamada K."/>
            <person name="Nakamura Y."/>
            <person name="Ichinomiya M."/>
            <person name="Sato N."/>
            <person name="Blanc-Mathieu R."/>
            <person name="Endo H."/>
            <person name="Kuwata A."/>
            <person name="Ogata H."/>
        </authorList>
    </citation>
    <scope>NUCLEOTIDE SEQUENCE [LARGE SCALE GENOMIC DNA]</scope>
    <source>
        <strain evidence="2">NIES 3699</strain>
    </source>
</reference>
<dbReference type="InterPro" id="IPR013320">
    <property type="entry name" value="ConA-like_dom_sf"/>
</dbReference>
<accession>A0A9W7KVG4</accession>
<gene>
    <name evidence="1" type="ORF">TrVE_jg119</name>
</gene>
<dbReference type="Pfam" id="PF13385">
    <property type="entry name" value="Laminin_G_3"/>
    <property type="match status" value="1"/>
</dbReference>
<evidence type="ECO:0000313" key="1">
    <source>
        <dbReference type="EMBL" id="GMI13157.1"/>
    </source>
</evidence>
<keyword evidence="2" id="KW-1185">Reference proteome</keyword>
<comment type="caution">
    <text evidence="1">The sequence shown here is derived from an EMBL/GenBank/DDBJ whole genome shotgun (WGS) entry which is preliminary data.</text>
</comment>
<dbReference type="Gene3D" id="2.60.120.200">
    <property type="match status" value="1"/>
</dbReference>
<dbReference type="Proteomes" id="UP001165160">
    <property type="component" value="Unassembled WGS sequence"/>
</dbReference>
<name>A0A9W7KVG4_9STRA</name>